<comment type="caution">
    <text evidence="11">The sequence shown here is derived from an EMBL/GenBank/DDBJ whole genome shotgun (WGS) entry which is preliminary data.</text>
</comment>
<dbReference type="AlphaFoldDB" id="A0A202E5Y4"/>
<reference evidence="11 12" key="1">
    <citation type="submission" date="2017-02" db="EMBL/GenBank/DDBJ databases">
        <title>Natronthermophilus aegyptiacus gen. nov.,sp. nov., an aerobic, extremely halophilic alkalithermophilic archaeon isolated from the athalassohaline Wadi An Natrun, Egypt.</title>
        <authorList>
            <person name="Zhao B."/>
        </authorList>
    </citation>
    <scope>NUCLEOTIDE SEQUENCE [LARGE SCALE GENOMIC DNA]</scope>
    <source>
        <strain evidence="11 12">CGMCC 1.3597</strain>
    </source>
</reference>
<evidence type="ECO:0000313" key="12">
    <source>
        <dbReference type="Proteomes" id="UP000196084"/>
    </source>
</evidence>
<accession>A0A202E5Y4</accession>
<evidence type="ECO:0000256" key="9">
    <source>
        <dbReference type="RuleBase" id="RU363058"/>
    </source>
</evidence>
<evidence type="ECO:0000313" key="11">
    <source>
        <dbReference type="EMBL" id="OVE83639.1"/>
    </source>
</evidence>
<dbReference type="GO" id="GO:0016020">
    <property type="term" value="C:membrane"/>
    <property type="evidence" value="ECO:0007669"/>
    <property type="project" value="UniProtKB-SubCell"/>
</dbReference>
<keyword evidence="5 9" id="KW-0592">Phosphate transport</keyword>
<keyword evidence="6 9" id="KW-0812">Transmembrane</keyword>
<evidence type="ECO:0000256" key="2">
    <source>
        <dbReference type="ARBA" id="ARBA00004141"/>
    </source>
</evidence>
<dbReference type="RefSeq" id="WP_054863989.1">
    <property type="nucleotide sequence ID" value="NZ_MWPH01000003.1"/>
</dbReference>
<feature type="transmembrane region" description="Helical" evidence="9">
    <location>
        <begin position="306"/>
        <end position="325"/>
    </location>
</feature>
<gene>
    <name evidence="11" type="ORF">B2G88_14510</name>
</gene>
<dbReference type="GO" id="GO:0035435">
    <property type="term" value="P:phosphate ion transmembrane transport"/>
    <property type="evidence" value="ECO:0007669"/>
    <property type="project" value="TreeGrafter"/>
</dbReference>
<dbReference type="PANTHER" id="PTHR11101">
    <property type="entry name" value="PHOSPHATE TRANSPORTER"/>
    <property type="match status" value="1"/>
</dbReference>
<dbReference type="Pfam" id="PF01384">
    <property type="entry name" value="PHO4"/>
    <property type="match status" value="1"/>
</dbReference>
<name>A0A202E5Y4_9EURY</name>
<feature type="compositionally biased region" description="Acidic residues" evidence="10">
    <location>
        <begin position="352"/>
        <end position="368"/>
    </location>
</feature>
<evidence type="ECO:0000256" key="4">
    <source>
        <dbReference type="ARBA" id="ARBA00022448"/>
    </source>
</evidence>
<proteinExistence type="inferred from homology"/>
<evidence type="ECO:0000256" key="10">
    <source>
        <dbReference type="SAM" id="MobiDB-lite"/>
    </source>
</evidence>
<feature type="transmembrane region" description="Helical" evidence="9">
    <location>
        <begin position="391"/>
        <end position="411"/>
    </location>
</feature>
<feature type="region of interest" description="Disordered" evidence="10">
    <location>
        <begin position="351"/>
        <end position="372"/>
    </location>
</feature>
<dbReference type="GO" id="GO:0005315">
    <property type="term" value="F:phosphate transmembrane transporter activity"/>
    <property type="evidence" value="ECO:0007669"/>
    <property type="project" value="InterPro"/>
</dbReference>
<feature type="transmembrane region" description="Helical" evidence="9">
    <location>
        <begin position="44"/>
        <end position="64"/>
    </location>
</feature>
<sequence>MSEVLLLVGLLVAAFVGYNIGGATTGPAFGPAVGANVITKLMAAALMSVFFFLGAATIGPNVVTTLGEDLVHTTDIFTLQANVAVLFFIGGALFIGNYAGVPASTSMTAVGAIAALGLATGELAWDVLGQIVVWWIVAPIVGFWVAGVVGRYYYPQINEWVAIEGTSEGRQMISVDRSGLAPRLQFGEGATRREITGAFVVVGIGCLMAFSSGTSNIANAIAPIYGADIDVLEVLGLGSDVGEIAGVEPDMMFLIVIGSIAVTIGCFTIARRTLDTLGNDITNLPLTAAIVVAVIASGIVIGLSWIGIPASFVVIATMSIIGLGWGRATRTTTISDVRKGEETRVSVGALTADEEGEPSPEIGEEEPEDIPKASDLFNPSTTARVILMQNVVPLISTVGAFITFRFIPIFGL</sequence>
<feature type="transmembrane region" description="Helical" evidence="9">
    <location>
        <begin position="76"/>
        <end position="95"/>
    </location>
</feature>
<evidence type="ECO:0000256" key="5">
    <source>
        <dbReference type="ARBA" id="ARBA00022592"/>
    </source>
</evidence>
<feature type="transmembrane region" description="Helical" evidence="9">
    <location>
        <begin position="251"/>
        <end position="270"/>
    </location>
</feature>
<dbReference type="PANTHER" id="PTHR11101:SF80">
    <property type="entry name" value="PHOSPHATE TRANSPORTER"/>
    <property type="match status" value="1"/>
</dbReference>
<comment type="similarity">
    <text evidence="3 9">Belongs to the inorganic phosphate transporter (PiT) (TC 2.A.20) family.</text>
</comment>
<keyword evidence="7 9" id="KW-1133">Transmembrane helix</keyword>
<evidence type="ECO:0000256" key="8">
    <source>
        <dbReference type="ARBA" id="ARBA00023136"/>
    </source>
</evidence>
<protein>
    <recommendedName>
        <fullName evidence="9">Phosphate transporter</fullName>
    </recommendedName>
</protein>
<evidence type="ECO:0000256" key="7">
    <source>
        <dbReference type="ARBA" id="ARBA00022989"/>
    </source>
</evidence>
<evidence type="ECO:0000256" key="1">
    <source>
        <dbReference type="ARBA" id="ARBA00001981"/>
    </source>
</evidence>
<evidence type="ECO:0000256" key="6">
    <source>
        <dbReference type="ARBA" id="ARBA00022692"/>
    </source>
</evidence>
<keyword evidence="4 9" id="KW-0813">Transport</keyword>
<keyword evidence="8 9" id="KW-0472">Membrane</keyword>
<comment type="subcellular location">
    <subcellularLocation>
        <location evidence="2 9">Membrane</location>
        <topology evidence="2 9">Multi-pass membrane protein</topology>
    </subcellularLocation>
</comment>
<dbReference type="Proteomes" id="UP000196084">
    <property type="component" value="Unassembled WGS sequence"/>
</dbReference>
<organism evidence="11 12">
    <name type="scientific">Natronolimnobius baerhuensis</name>
    <dbReference type="NCBI Taxonomy" id="253108"/>
    <lineage>
        <taxon>Archaea</taxon>
        <taxon>Methanobacteriati</taxon>
        <taxon>Methanobacteriota</taxon>
        <taxon>Stenosarchaea group</taxon>
        <taxon>Halobacteria</taxon>
        <taxon>Halobacteriales</taxon>
        <taxon>Natrialbaceae</taxon>
        <taxon>Natronolimnobius</taxon>
    </lineage>
</organism>
<dbReference type="OrthoDB" id="101311at2157"/>
<feature type="transmembrane region" description="Helical" evidence="9">
    <location>
        <begin position="282"/>
        <end position="300"/>
    </location>
</feature>
<evidence type="ECO:0000256" key="3">
    <source>
        <dbReference type="ARBA" id="ARBA00009916"/>
    </source>
</evidence>
<feature type="transmembrane region" description="Helical" evidence="9">
    <location>
        <begin position="132"/>
        <end position="154"/>
    </location>
</feature>
<dbReference type="EMBL" id="MWPH01000003">
    <property type="protein sequence ID" value="OVE83639.1"/>
    <property type="molecule type" value="Genomic_DNA"/>
</dbReference>
<dbReference type="InterPro" id="IPR001204">
    <property type="entry name" value="Phos_transporter"/>
</dbReference>
<comment type="function">
    <text evidence="1">Potential transporter for phosphate.</text>
</comment>
<keyword evidence="12" id="KW-1185">Reference proteome</keyword>